<gene>
    <name evidence="2" type="ORF">GQE99_15730</name>
</gene>
<organism evidence="2 3">
    <name type="scientific">Maritimibacter harenae</name>
    <dbReference type="NCBI Taxonomy" id="2606218"/>
    <lineage>
        <taxon>Bacteria</taxon>
        <taxon>Pseudomonadati</taxon>
        <taxon>Pseudomonadota</taxon>
        <taxon>Alphaproteobacteria</taxon>
        <taxon>Rhodobacterales</taxon>
        <taxon>Roseobacteraceae</taxon>
        <taxon>Maritimibacter</taxon>
    </lineage>
</organism>
<keyword evidence="1" id="KW-0472">Membrane</keyword>
<evidence type="ECO:0000313" key="3">
    <source>
        <dbReference type="Proteomes" id="UP000467322"/>
    </source>
</evidence>
<accession>A0A845M611</accession>
<keyword evidence="1" id="KW-0812">Transmembrane</keyword>
<dbReference type="AlphaFoldDB" id="A0A845M611"/>
<reference evidence="2 3" key="1">
    <citation type="submission" date="2019-12" db="EMBL/GenBank/DDBJ databases">
        <title>Maritimibacter sp. nov. sp. isolated from sea sand.</title>
        <authorList>
            <person name="Kim J."/>
            <person name="Jeong S.E."/>
            <person name="Jung H.S."/>
            <person name="Jeon C.O."/>
        </authorList>
    </citation>
    <scope>NUCLEOTIDE SEQUENCE [LARGE SCALE GENOMIC DNA]</scope>
    <source>
        <strain evidence="2 3">DP07</strain>
    </source>
</reference>
<dbReference type="EMBL" id="WTUX01000019">
    <property type="protein sequence ID" value="MZR14469.1"/>
    <property type="molecule type" value="Genomic_DNA"/>
</dbReference>
<evidence type="ECO:0000256" key="1">
    <source>
        <dbReference type="SAM" id="Phobius"/>
    </source>
</evidence>
<protein>
    <submittedName>
        <fullName evidence="2">Uncharacterized protein</fullName>
    </submittedName>
</protein>
<dbReference type="RefSeq" id="WP_161352590.1">
    <property type="nucleotide sequence ID" value="NZ_WTUX01000019.1"/>
</dbReference>
<comment type="caution">
    <text evidence="2">The sequence shown here is derived from an EMBL/GenBank/DDBJ whole genome shotgun (WGS) entry which is preliminary data.</text>
</comment>
<sequence>MTAAPRDGAERWTHLVFVATLLLKGALGVMLIVLSLIDIAVIGLTVHEWRGRHRQLRAAR</sequence>
<keyword evidence="3" id="KW-1185">Reference proteome</keyword>
<feature type="transmembrane region" description="Helical" evidence="1">
    <location>
        <begin position="15"/>
        <end position="46"/>
    </location>
</feature>
<evidence type="ECO:0000313" key="2">
    <source>
        <dbReference type="EMBL" id="MZR14469.1"/>
    </source>
</evidence>
<proteinExistence type="predicted"/>
<dbReference type="Proteomes" id="UP000467322">
    <property type="component" value="Unassembled WGS sequence"/>
</dbReference>
<name>A0A845M611_9RHOB</name>
<keyword evidence="1" id="KW-1133">Transmembrane helix</keyword>